<dbReference type="RefSeq" id="WP_349243246.1">
    <property type="nucleotide sequence ID" value="NZ_JASCXX010000002.1"/>
</dbReference>
<keyword evidence="1" id="KW-0812">Transmembrane</keyword>
<feature type="transmembrane region" description="Helical" evidence="1">
    <location>
        <begin position="110"/>
        <end position="137"/>
    </location>
</feature>
<gene>
    <name evidence="2" type="ORF">QJ522_02165</name>
</gene>
<name>A0AAW6TWK1_9BACT</name>
<keyword evidence="1" id="KW-1133">Transmembrane helix</keyword>
<dbReference type="AlphaFoldDB" id="A0AAW6TWK1"/>
<dbReference type="Proteomes" id="UP001431776">
    <property type="component" value="Unassembled WGS sequence"/>
</dbReference>
<evidence type="ECO:0000256" key="1">
    <source>
        <dbReference type="SAM" id="Phobius"/>
    </source>
</evidence>
<proteinExistence type="predicted"/>
<sequence>MLLPGFIKKLLAVFRGSVAPPLILLSVMIGFWIGLMPGWSGLHTALVVVVLVLNVHLGLFLLSLGVGKAAALATAPVLYHVGIYVQDHFPGLLRALSSIPIIGMTDFSRFALAGALVIGPVVGAIAGLALAFSVINFRRMMLKADEKSEKFRTYYSKTWVRILDRVLIGKRAKDVKSMFAKTKYIRKAGAVLAIIVVGAFFAAAHFLQNTTVKNYAAQTLTNANGAEVNLETLAISLLGGSVAAEELQVTNAQEPTQNQVVIEKMAAGASIYQLLLGRLVMENVEVVGMQFDQARQTPGKVIDVPPAEEEPFDPNSHGVDDSDVAKLEKYVKDAKKLKEQLEQLRKWLPDGKEKTPVDTTQPPESYLEYLQARAATSPTVTMLAKRIVADKVDLESELFGNSRILMTNLSDAPEALGEPITLELASNETPAALKAQVDYSTGTPQVSGTFEGFDLGKVQSGLGEDAGIAFDSGAAAGSFTGQLTKDLVDLTVKVELKDLKAKGQGDGVLGLGAEQTSEVLAVMSELSTTLRIVGPVDSPRIVFDTKGLGEEFKQALVKAGKDRLGKEIDARLQEQLGDKVPDQLKDAVKTPGKSIVEGLGGLLGGKKQDEDKQE</sequence>
<keyword evidence="3" id="KW-1185">Reference proteome</keyword>
<feature type="transmembrane region" description="Helical" evidence="1">
    <location>
        <begin position="41"/>
        <end position="62"/>
    </location>
</feature>
<organism evidence="2 3">
    <name type="scientific">Anaerobaca lacustris</name>
    <dbReference type="NCBI Taxonomy" id="3044600"/>
    <lineage>
        <taxon>Bacteria</taxon>
        <taxon>Pseudomonadati</taxon>
        <taxon>Planctomycetota</taxon>
        <taxon>Phycisphaerae</taxon>
        <taxon>Sedimentisphaerales</taxon>
        <taxon>Anaerobacaceae</taxon>
        <taxon>Anaerobaca</taxon>
    </lineage>
</organism>
<protein>
    <recommendedName>
        <fullName evidence="4">DUF2062 domain-containing protein</fullName>
    </recommendedName>
</protein>
<evidence type="ECO:0008006" key="4">
    <source>
        <dbReference type="Google" id="ProtNLM"/>
    </source>
</evidence>
<accession>A0AAW6TWK1</accession>
<feature type="transmembrane region" description="Helical" evidence="1">
    <location>
        <begin position="188"/>
        <end position="207"/>
    </location>
</feature>
<evidence type="ECO:0000313" key="2">
    <source>
        <dbReference type="EMBL" id="MDI6447834.1"/>
    </source>
</evidence>
<feature type="transmembrane region" description="Helical" evidence="1">
    <location>
        <begin position="69"/>
        <end position="86"/>
    </location>
</feature>
<keyword evidence="1" id="KW-0472">Membrane</keyword>
<evidence type="ECO:0000313" key="3">
    <source>
        <dbReference type="Proteomes" id="UP001431776"/>
    </source>
</evidence>
<dbReference type="EMBL" id="JASCXX010000002">
    <property type="protein sequence ID" value="MDI6447834.1"/>
    <property type="molecule type" value="Genomic_DNA"/>
</dbReference>
<feature type="transmembrane region" description="Helical" evidence="1">
    <location>
        <begin position="12"/>
        <end position="35"/>
    </location>
</feature>
<reference evidence="2" key="1">
    <citation type="submission" date="2023-05" db="EMBL/GenBank/DDBJ databases">
        <title>Anaerotaeda fermentans gen. nov., sp. nov., a novel anaerobic planctomycete of the new family within the order Sedimentisphaerales isolated from Taman Peninsula, Russia.</title>
        <authorList>
            <person name="Khomyakova M.A."/>
            <person name="Merkel A.Y."/>
            <person name="Slobodkin A.I."/>
        </authorList>
    </citation>
    <scope>NUCLEOTIDE SEQUENCE</scope>
    <source>
        <strain evidence="2">M17dextr</strain>
    </source>
</reference>
<comment type="caution">
    <text evidence="2">The sequence shown here is derived from an EMBL/GenBank/DDBJ whole genome shotgun (WGS) entry which is preliminary data.</text>
</comment>